<keyword evidence="11" id="KW-1185">Reference proteome</keyword>
<dbReference type="InterPro" id="IPR046956">
    <property type="entry name" value="RLP23-like"/>
</dbReference>
<name>A0ABD1MI07_9FABA</name>
<keyword evidence="5" id="KW-0677">Repeat</keyword>
<dbReference type="EMBL" id="JBGMDY010000005">
    <property type="protein sequence ID" value="KAL2334700.1"/>
    <property type="molecule type" value="Genomic_DNA"/>
</dbReference>
<evidence type="ECO:0000256" key="8">
    <source>
        <dbReference type="ARBA" id="ARBA00023170"/>
    </source>
</evidence>
<keyword evidence="6" id="KW-1133">Transmembrane helix</keyword>
<organism evidence="10 11">
    <name type="scientific">Flemingia macrophylla</name>
    <dbReference type="NCBI Taxonomy" id="520843"/>
    <lineage>
        <taxon>Eukaryota</taxon>
        <taxon>Viridiplantae</taxon>
        <taxon>Streptophyta</taxon>
        <taxon>Embryophyta</taxon>
        <taxon>Tracheophyta</taxon>
        <taxon>Spermatophyta</taxon>
        <taxon>Magnoliopsida</taxon>
        <taxon>eudicotyledons</taxon>
        <taxon>Gunneridae</taxon>
        <taxon>Pentapetalae</taxon>
        <taxon>rosids</taxon>
        <taxon>fabids</taxon>
        <taxon>Fabales</taxon>
        <taxon>Fabaceae</taxon>
        <taxon>Papilionoideae</taxon>
        <taxon>50 kb inversion clade</taxon>
        <taxon>NPAAA clade</taxon>
        <taxon>indigoferoid/millettioid clade</taxon>
        <taxon>Phaseoleae</taxon>
        <taxon>Flemingia</taxon>
    </lineage>
</organism>
<evidence type="ECO:0000256" key="4">
    <source>
        <dbReference type="ARBA" id="ARBA00022729"/>
    </source>
</evidence>
<dbReference type="FunFam" id="3.80.10.10:FF:000041">
    <property type="entry name" value="LRR receptor-like serine/threonine-protein kinase ERECTA"/>
    <property type="match status" value="1"/>
</dbReference>
<evidence type="ECO:0000256" key="9">
    <source>
        <dbReference type="ARBA" id="ARBA00023180"/>
    </source>
</evidence>
<protein>
    <recommendedName>
        <fullName evidence="12">Leucine-rich repeat protein</fullName>
    </recommendedName>
</protein>
<dbReference type="Pfam" id="PF00560">
    <property type="entry name" value="LRR_1"/>
    <property type="match status" value="2"/>
</dbReference>
<sequence>MGSLAYLQSVQIRNNSLSGIFPTTLKENSKLIMLDLGENNLSRTIPLWIGKRFKNMKLLCIRSNKFSGYIPNKICGMSHLQVLYLAHNNLSGGIPNCLNQLNAMILMNKRLVTSIDLSNKKLSGEIPRKITNLNGLTFLNLSHNQLIGHIPQRIGNMRSLLSIDFSRN</sequence>
<dbReference type="InterPro" id="IPR001611">
    <property type="entry name" value="Leu-rich_rpt"/>
</dbReference>
<gene>
    <name evidence="10" type="ORF">Fmac_015913</name>
</gene>
<dbReference type="PANTHER" id="PTHR48063">
    <property type="entry name" value="LRR RECEPTOR-LIKE KINASE"/>
    <property type="match status" value="1"/>
</dbReference>
<accession>A0ABD1MI07</accession>
<evidence type="ECO:0000313" key="10">
    <source>
        <dbReference type="EMBL" id="KAL2334700.1"/>
    </source>
</evidence>
<keyword evidence="2" id="KW-0433">Leucine-rich repeat</keyword>
<evidence type="ECO:0000256" key="3">
    <source>
        <dbReference type="ARBA" id="ARBA00022692"/>
    </source>
</evidence>
<dbReference type="AlphaFoldDB" id="A0ABD1MI07"/>
<evidence type="ECO:0000256" key="7">
    <source>
        <dbReference type="ARBA" id="ARBA00023136"/>
    </source>
</evidence>
<keyword evidence="9" id="KW-0325">Glycoprotein</keyword>
<dbReference type="GO" id="GO:0016020">
    <property type="term" value="C:membrane"/>
    <property type="evidence" value="ECO:0007669"/>
    <property type="project" value="UniProtKB-SubCell"/>
</dbReference>
<comment type="caution">
    <text evidence="10">The sequence shown here is derived from an EMBL/GenBank/DDBJ whole genome shotgun (WGS) entry which is preliminary data.</text>
</comment>
<dbReference type="Gene3D" id="3.80.10.10">
    <property type="entry name" value="Ribonuclease Inhibitor"/>
    <property type="match status" value="1"/>
</dbReference>
<dbReference type="SUPFAM" id="SSF52058">
    <property type="entry name" value="L domain-like"/>
    <property type="match status" value="1"/>
</dbReference>
<dbReference type="InterPro" id="IPR032675">
    <property type="entry name" value="LRR_dom_sf"/>
</dbReference>
<evidence type="ECO:0000256" key="1">
    <source>
        <dbReference type="ARBA" id="ARBA00004479"/>
    </source>
</evidence>
<keyword evidence="8" id="KW-0675">Receptor</keyword>
<dbReference type="Pfam" id="PF13855">
    <property type="entry name" value="LRR_8"/>
    <property type="match status" value="1"/>
</dbReference>
<keyword evidence="4" id="KW-0732">Signal</keyword>
<evidence type="ECO:0000256" key="2">
    <source>
        <dbReference type="ARBA" id="ARBA00022614"/>
    </source>
</evidence>
<evidence type="ECO:0000313" key="11">
    <source>
        <dbReference type="Proteomes" id="UP001603857"/>
    </source>
</evidence>
<evidence type="ECO:0000256" key="5">
    <source>
        <dbReference type="ARBA" id="ARBA00022737"/>
    </source>
</evidence>
<keyword evidence="7" id="KW-0472">Membrane</keyword>
<dbReference type="PANTHER" id="PTHR48063:SF63">
    <property type="entry name" value="LEUCINE-RICH RECEPTOR-LIKE KINASE FAMILY PROTEIN"/>
    <property type="match status" value="1"/>
</dbReference>
<keyword evidence="3" id="KW-0812">Transmembrane</keyword>
<proteinExistence type="predicted"/>
<reference evidence="10 11" key="1">
    <citation type="submission" date="2024-08" db="EMBL/GenBank/DDBJ databases">
        <title>Insights into the chromosomal genome structure of Flemingia macrophylla.</title>
        <authorList>
            <person name="Ding Y."/>
            <person name="Zhao Y."/>
            <person name="Bi W."/>
            <person name="Wu M."/>
            <person name="Zhao G."/>
            <person name="Gong Y."/>
            <person name="Li W."/>
            <person name="Zhang P."/>
        </authorList>
    </citation>
    <scope>NUCLEOTIDE SEQUENCE [LARGE SCALE GENOMIC DNA]</scope>
    <source>
        <strain evidence="10">DYQJB</strain>
        <tissue evidence="10">Leaf</tissue>
    </source>
</reference>
<dbReference type="Proteomes" id="UP001603857">
    <property type="component" value="Unassembled WGS sequence"/>
</dbReference>
<comment type="subcellular location">
    <subcellularLocation>
        <location evidence="1">Membrane</location>
        <topology evidence="1">Single-pass type I membrane protein</topology>
    </subcellularLocation>
</comment>
<evidence type="ECO:0008006" key="12">
    <source>
        <dbReference type="Google" id="ProtNLM"/>
    </source>
</evidence>
<evidence type="ECO:0000256" key="6">
    <source>
        <dbReference type="ARBA" id="ARBA00022989"/>
    </source>
</evidence>